<dbReference type="InterPro" id="IPR001841">
    <property type="entry name" value="Znf_RING"/>
</dbReference>
<name>A0A5P1F918_ASPOF</name>
<evidence type="ECO:0000256" key="8">
    <source>
        <dbReference type="PROSITE-ProRule" id="PRU00175"/>
    </source>
</evidence>
<dbReference type="AlphaFoldDB" id="A0A5P1F918"/>
<evidence type="ECO:0000256" key="9">
    <source>
        <dbReference type="SAM" id="MobiDB-lite"/>
    </source>
</evidence>
<sequence length="341" mass="37600">MDASDKLEGQQASPAAFVEGGIQDACDDSCSICLEEFCVDDPSAVTCCKHEFHLHCILEWCQRSSQCPMCWQAISLKDPTSQELLECVEMERNRVNQTRNASTFYHPALGNFELQHDLPVVAGNSELEERVIQHLAAVAAMGNRSHHIARREGHWERPSSHGHPQFMVFSSNLSASSSSGHRRGESYPRNISISSIPSHADEVTSSRPVYSSRGNFVGQSSLNDQDSALPSDLQSFSNLTSRLTAVSMRYKDSITKSTRGWRERFFPSNSSMSDIGSEVRREVNAGIATVSRLMERLETRDSSIAASSSATQNIQHGVTRSSNERVTENRANTLSSSSGPN</sequence>
<gene>
    <name evidence="11" type="ORF">A4U43_C03F4260</name>
</gene>
<reference evidence="12" key="1">
    <citation type="journal article" date="2017" name="Nat. Commun.">
        <title>The asparagus genome sheds light on the origin and evolution of a young Y chromosome.</title>
        <authorList>
            <person name="Harkess A."/>
            <person name="Zhou J."/>
            <person name="Xu C."/>
            <person name="Bowers J.E."/>
            <person name="Van der Hulst R."/>
            <person name="Ayyampalayam S."/>
            <person name="Mercati F."/>
            <person name="Riccardi P."/>
            <person name="McKain M.R."/>
            <person name="Kakrana A."/>
            <person name="Tang H."/>
            <person name="Ray J."/>
            <person name="Groenendijk J."/>
            <person name="Arikit S."/>
            <person name="Mathioni S.M."/>
            <person name="Nakano M."/>
            <person name="Shan H."/>
            <person name="Telgmann-Rauber A."/>
            <person name="Kanno A."/>
            <person name="Yue Z."/>
            <person name="Chen H."/>
            <person name="Li W."/>
            <person name="Chen Y."/>
            <person name="Xu X."/>
            <person name="Zhang Y."/>
            <person name="Luo S."/>
            <person name="Chen H."/>
            <person name="Gao J."/>
            <person name="Mao Z."/>
            <person name="Pires J.C."/>
            <person name="Luo M."/>
            <person name="Kudrna D."/>
            <person name="Wing R.A."/>
            <person name="Meyers B.C."/>
            <person name="Yi K."/>
            <person name="Kong H."/>
            <person name="Lavrijsen P."/>
            <person name="Sunseri F."/>
            <person name="Falavigna A."/>
            <person name="Ye Y."/>
            <person name="Leebens-Mack J.H."/>
            <person name="Chen G."/>
        </authorList>
    </citation>
    <scope>NUCLEOTIDE SEQUENCE [LARGE SCALE GENOMIC DNA]</scope>
    <source>
        <strain evidence="12">cv. DH0086</strain>
    </source>
</reference>
<feature type="domain" description="RING-type" evidence="10">
    <location>
        <begin position="30"/>
        <end position="70"/>
    </location>
</feature>
<proteinExistence type="predicted"/>
<dbReference type="Gene3D" id="3.30.40.10">
    <property type="entry name" value="Zinc/RING finger domain, C3HC4 (zinc finger)"/>
    <property type="match status" value="1"/>
</dbReference>
<keyword evidence="3" id="KW-0808">Transferase</keyword>
<evidence type="ECO:0000313" key="12">
    <source>
        <dbReference type="Proteomes" id="UP000243459"/>
    </source>
</evidence>
<dbReference type="InterPro" id="IPR013083">
    <property type="entry name" value="Znf_RING/FYVE/PHD"/>
</dbReference>
<evidence type="ECO:0000256" key="2">
    <source>
        <dbReference type="ARBA" id="ARBA00012483"/>
    </source>
</evidence>
<evidence type="ECO:0000256" key="1">
    <source>
        <dbReference type="ARBA" id="ARBA00000900"/>
    </source>
</evidence>
<feature type="compositionally biased region" description="Polar residues" evidence="9">
    <location>
        <begin position="302"/>
        <end position="321"/>
    </location>
</feature>
<dbReference type="PANTHER" id="PTHR46463:SF78">
    <property type="entry name" value="RING-TYPE DOMAIN-CONTAINING PROTEIN"/>
    <property type="match status" value="1"/>
</dbReference>
<organism evidence="11 12">
    <name type="scientific">Asparagus officinalis</name>
    <name type="common">Garden asparagus</name>
    <dbReference type="NCBI Taxonomy" id="4686"/>
    <lineage>
        <taxon>Eukaryota</taxon>
        <taxon>Viridiplantae</taxon>
        <taxon>Streptophyta</taxon>
        <taxon>Embryophyta</taxon>
        <taxon>Tracheophyta</taxon>
        <taxon>Spermatophyta</taxon>
        <taxon>Magnoliopsida</taxon>
        <taxon>Liliopsida</taxon>
        <taxon>Asparagales</taxon>
        <taxon>Asparagaceae</taxon>
        <taxon>Asparagoideae</taxon>
        <taxon>Asparagus</taxon>
    </lineage>
</organism>
<dbReference type="EC" id="2.3.2.27" evidence="2"/>
<evidence type="ECO:0000256" key="3">
    <source>
        <dbReference type="ARBA" id="ARBA00022679"/>
    </source>
</evidence>
<dbReference type="PANTHER" id="PTHR46463">
    <property type="entry name" value="ZINC FINGER, RING/FYVE/PHD-TYPE"/>
    <property type="match status" value="1"/>
</dbReference>
<evidence type="ECO:0000313" key="11">
    <source>
        <dbReference type="EMBL" id="ONK74243.1"/>
    </source>
</evidence>
<dbReference type="Pfam" id="PF13639">
    <property type="entry name" value="zf-RING_2"/>
    <property type="match status" value="1"/>
</dbReference>
<feature type="region of interest" description="Disordered" evidence="9">
    <location>
        <begin position="173"/>
        <end position="193"/>
    </location>
</feature>
<dbReference type="EMBL" id="CM007383">
    <property type="protein sequence ID" value="ONK74243.1"/>
    <property type="molecule type" value="Genomic_DNA"/>
</dbReference>
<keyword evidence="6" id="KW-0833">Ubl conjugation pathway</keyword>
<keyword evidence="4" id="KW-0479">Metal-binding</keyword>
<dbReference type="GO" id="GO:0061630">
    <property type="term" value="F:ubiquitin protein ligase activity"/>
    <property type="evidence" value="ECO:0007669"/>
    <property type="project" value="UniProtKB-EC"/>
</dbReference>
<comment type="catalytic activity">
    <reaction evidence="1">
        <text>S-ubiquitinyl-[E2 ubiquitin-conjugating enzyme]-L-cysteine + [acceptor protein]-L-lysine = [E2 ubiquitin-conjugating enzyme]-L-cysteine + N(6)-ubiquitinyl-[acceptor protein]-L-lysine.</text>
        <dbReference type="EC" id="2.3.2.27"/>
    </reaction>
</comment>
<dbReference type="SMART" id="SM00184">
    <property type="entry name" value="RING"/>
    <property type="match status" value="1"/>
</dbReference>
<evidence type="ECO:0000256" key="7">
    <source>
        <dbReference type="ARBA" id="ARBA00022833"/>
    </source>
</evidence>
<keyword evidence="5 8" id="KW-0863">Zinc-finger</keyword>
<dbReference type="OMA" id="PETTHMA"/>
<protein>
    <recommendedName>
        <fullName evidence="2">RING-type E3 ubiquitin transferase</fullName>
        <ecNumber evidence="2">2.3.2.27</ecNumber>
    </recommendedName>
</protein>
<dbReference type="GO" id="GO:0008270">
    <property type="term" value="F:zinc ion binding"/>
    <property type="evidence" value="ECO:0007669"/>
    <property type="project" value="UniProtKB-KW"/>
</dbReference>
<dbReference type="PROSITE" id="PS50089">
    <property type="entry name" value="ZF_RING_2"/>
    <property type="match status" value="1"/>
</dbReference>
<feature type="compositionally biased region" description="Polar residues" evidence="9">
    <location>
        <begin position="329"/>
        <end position="341"/>
    </location>
</feature>
<evidence type="ECO:0000256" key="4">
    <source>
        <dbReference type="ARBA" id="ARBA00022723"/>
    </source>
</evidence>
<dbReference type="Gramene" id="ONK74243">
    <property type="protein sequence ID" value="ONK74243"/>
    <property type="gene ID" value="A4U43_C03F4260"/>
</dbReference>
<evidence type="ECO:0000256" key="5">
    <source>
        <dbReference type="ARBA" id="ARBA00022771"/>
    </source>
</evidence>
<dbReference type="Proteomes" id="UP000243459">
    <property type="component" value="Chromosome 3"/>
</dbReference>
<dbReference type="SUPFAM" id="SSF57850">
    <property type="entry name" value="RING/U-box"/>
    <property type="match status" value="1"/>
</dbReference>
<evidence type="ECO:0000256" key="6">
    <source>
        <dbReference type="ARBA" id="ARBA00022786"/>
    </source>
</evidence>
<keyword evidence="12" id="KW-1185">Reference proteome</keyword>
<evidence type="ECO:0000259" key="10">
    <source>
        <dbReference type="PROSITE" id="PS50089"/>
    </source>
</evidence>
<keyword evidence="7" id="KW-0862">Zinc</keyword>
<feature type="region of interest" description="Disordered" evidence="9">
    <location>
        <begin position="302"/>
        <end position="341"/>
    </location>
</feature>
<accession>A0A5P1F918</accession>